<reference evidence="1 2" key="1">
    <citation type="journal article" date="2020" name="Microorganisms">
        <title>Reliable Identification of Environmental Pseudomonas Isolates Using the rpoD Gene.</title>
        <authorList>
            <consortium name="The Broad Institute Genome Sequencing Platform"/>
            <person name="Girard L."/>
            <person name="Lood C."/>
            <person name="Rokni-Zadeh H."/>
            <person name="van Noort V."/>
            <person name="Lavigne R."/>
            <person name="De Mot R."/>
        </authorList>
    </citation>
    <scope>NUCLEOTIDE SEQUENCE [LARGE SCALE GENOMIC DNA]</scope>
    <source>
        <strain evidence="1 2">RW1P2</strain>
    </source>
</reference>
<organism evidence="1 2">
    <name type="scientific">Pseudomonas kurunegalensis</name>
    <dbReference type="NCBI Taxonomy" id="485880"/>
    <lineage>
        <taxon>Bacteria</taxon>
        <taxon>Pseudomonadati</taxon>
        <taxon>Pseudomonadota</taxon>
        <taxon>Gammaproteobacteria</taxon>
        <taxon>Pseudomonadales</taxon>
        <taxon>Pseudomonadaceae</taxon>
        <taxon>Pseudomonas</taxon>
    </lineage>
</organism>
<proteinExistence type="predicted"/>
<evidence type="ECO:0000313" key="2">
    <source>
        <dbReference type="Proteomes" id="UP000624243"/>
    </source>
</evidence>
<gene>
    <name evidence="1" type="ORF">HU758_001770</name>
</gene>
<dbReference type="EMBL" id="JABWSB020000001">
    <property type="protein sequence ID" value="MBV4513933.1"/>
    <property type="molecule type" value="Genomic_DNA"/>
</dbReference>
<sequence>MVVARYKQGEHTATQPGTHLFPNALSNPLQFFAVLDLQNRDEFLTPMAHEQGFTLPAIHFKAQVAVHLGQGAQLQISLGERG</sequence>
<protein>
    <submittedName>
        <fullName evidence="1">Uncharacterized protein</fullName>
    </submittedName>
</protein>
<evidence type="ECO:0000313" key="1">
    <source>
        <dbReference type="EMBL" id="MBV4513933.1"/>
    </source>
</evidence>
<accession>A0ACC5UHN8</accession>
<name>A0ACC5UHN8_9PSED</name>
<keyword evidence="2" id="KW-1185">Reference proteome</keyword>
<comment type="caution">
    <text evidence="1">The sequence shown here is derived from an EMBL/GenBank/DDBJ whole genome shotgun (WGS) entry which is preliminary data.</text>
</comment>
<dbReference type="Proteomes" id="UP000624243">
    <property type="component" value="Unassembled WGS sequence"/>
</dbReference>